<dbReference type="EMBL" id="JACHJB010000004">
    <property type="protein sequence ID" value="MBB6351995.1"/>
    <property type="molecule type" value="Genomic_DNA"/>
</dbReference>
<dbReference type="RefSeq" id="WP_185089656.1">
    <property type="nucleotide sequence ID" value="NZ_JACHJB010000004.1"/>
</dbReference>
<dbReference type="InterPro" id="IPR004401">
    <property type="entry name" value="YbaB/EbfC"/>
</dbReference>
<evidence type="ECO:0000313" key="2">
    <source>
        <dbReference type="Proteomes" id="UP000583800"/>
    </source>
</evidence>
<name>A0A7X0F386_9ACTN</name>
<comment type="caution">
    <text evidence="1">The sequence shown here is derived from an EMBL/GenBank/DDBJ whole genome shotgun (WGS) entry which is preliminary data.</text>
</comment>
<dbReference type="GO" id="GO:0003677">
    <property type="term" value="F:DNA binding"/>
    <property type="evidence" value="ECO:0007669"/>
    <property type="project" value="UniProtKB-KW"/>
</dbReference>
<proteinExistence type="predicted"/>
<dbReference type="SUPFAM" id="SSF82607">
    <property type="entry name" value="YbaB-like"/>
    <property type="match status" value="1"/>
</dbReference>
<gene>
    <name evidence="1" type="ORF">FHU36_008578</name>
</gene>
<dbReference type="AlphaFoldDB" id="A0A7X0F386"/>
<organism evidence="1 2">
    <name type="scientific">Nonomuraea muscovyensis</name>
    <dbReference type="NCBI Taxonomy" id="1124761"/>
    <lineage>
        <taxon>Bacteria</taxon>
        <taxon>Bacillati</taxon>
        <taxon>Actinomycetota</taxon>
        <taxon>Actinomycetes</taxon>
        <taxon>Streptosporangiales</taxon>
        <taxon>Streptosporangiaceae</taxon>
        <taxon>Nonomuraea</taxon>
    </lineage>
</organism>
<sequence>MDVDAAGLQAYADELQARFMRLQSEALSLHGRARAVEVTEKSANGLVCATVGARGDLIRLDLDPRVFRDPDAQGLADTITDTIHRATAKALDKVVEIFESVVPADQMRAHLEGDVETVMKQLAGQMVEGDGHR</sequence>
<dbReference type="Gene3D" id="3.30.1310.10">
    <property type="entry name" value="Nucleoid-associated protein YbaB-like domain"/>
    <property type="match status" value="1"/>
</dbReference>
<keyword evidence="1" id="KW-0238">DNA-binding</keyword>
<accession>A0A7X0F386</accession>
<keyword evidence="2" id="KW-1185">Reference proteome</keyword>
<dbReference type="Pfam" id="PF02575">
    <property type="entry name" value="YbaB_DNA_bd"/>
    <property type="match status" value="1"/>
</dbReference>
<evidence type="ECO:0000313" key="1">
    <source>
        <dbReference type="EMBL" id="MBB6351995.1"/>
    </source>
</evidence>
<protein>
    <submittedName>
        <fullName evidence="1">DNA-binding protein YbaB</fullName>
    </submittedName>
</protein>
<dbReference type="InterPro" id="IPR036894">
    <property type="entry name" value="YbaB-like_sf"/>
</dbReference>
<dbReference type="Proteomes" id="UP000583800">
    <property type="component" value="Unassembled WGS sequence"/>
</dbReference>
<reference evidence="1 2" key="1">
    <citation type="submission" date="2020-08" db="EMBL/GenBank/DDBJ databases">
        <title>Sequencing the genomes of 1000 actinobacteria strains.</title>
        <authorList>
            <person name="Klenk H.-P."/>
        </authorList>
    </citation>
    <scope>NUCLEOTIDE SEQUENCE [LARGE SCALE GENOMIC DNA]</scope>
    <source>
        <strain evidence="1 2">DSM 45913</strain>
    </source>
</reference>